<evidence type="ECO:0000313" key="3">
    <source>
        <dbReference type="Proteomes" id="UP000624404"/>
    </source>
</evidence>
<dbReference type="Proteomes" id="UP000624404">
    <property type="component" value="Unassembled WGS sequence"/>
</dbReference>
<dbReference type="OrthoDB" id="3508621at2759"/>
<gene>
    <name evidence="2" type="ORF">SCLTRI_LOCUS2391</name>
</gene>
<feature type="region of interest" description="Disordered" evidence="1">
    <location>
        <begin position="132"/>
        <end position="183"/>
    </location>
</feature>
<reference evidence="2" key="1">
    <citation type="submission" date="2020-10" db="EMBL/GenBank/DDBJ databases">
        <authorList>
            <person name="Kusch S."/>
        </authorList>
    </citation>
    <scope>NUCLEOTIDE SEQUENCE</scope>
    <source>
        <strain evidence="2">SwB9</strain>
    </source>
</reference>
<feature type="compositionally biased region" description="Low complexity" evidence="1">
    <location>
        <begin position="146"/>
        <end position="156"/>
    </location>
</feature>
<evidence type="ECO:0000256" key="1">
    <source>
        <dbReference type="SAM" id="MobiDB-lite"/>
    </source>
</evidence>
<dbReference type="EMBL" id="CAJHIA010000008">
    <property type="protein sequence ID" value="CAD6442610.1"/>
    <property type="molecule type" value="Genomic_DNA"/>
</dbReference>
<comment type="caution">
    <text evidence="2">The sequence shown here is derived from an EMBL/GenBank/DDBJ whole genome shotgun (WGS) entry which is preliminary data.</text>
</comment>
<proteinExistence type="predicted"/>
<name>A0A8H2VQN6_9HELO</name>
<feature type="compositionally biased region" description="Pro residues" evidence="1">
    <location>
        <begin position="136"/>
        <end position="145"/>
    </location>
</feature>
<keyword evidence="3" id="KW-1185">Reference proteome</keyword>
<feature type="compositionally biased region" description="Low complexity" evidence="1">
    <location>
        <begin position="172"/>
        <end position="183"/>
    </location>
</feature>
<sequence>MSTPASKVEYSKRFPSWPEDSLSQRTDRVGSGSTWGIREIGTFQVLRRAPIYGIPLWLEEYKEEASARVEENECLQSVLRLFGTNWRNLTHEKLTRSAGPLSSFVKLLAQVLETPVAPGPQRVLRARTELQMPAPSNAPGPPPSPSSESSSSSAEYPSKRARTDQSPGYLPSDQSDQSTYDQQAKSEITANSCIYELCSAVIEISRKETDPPFRLEWTVTNDTITVQAASHKYSTKNDGTLVHKEHQDGTWRRVSNHSYCSIEAKSWHDTVEKPFGVQAQEAAHMIAMFSQRVPTDGHLQHNTIIPLVCGAQNLFSLVLGEFPIEYQQYLRDGSQSETPAFAEIREYGMFNLQRPDHLKVVFVLIIALNLKLQSLGPMS</sequence>
<dbReference type="AlphaFoldDB" id="A0A8H2VQN6"/>
<protein>
    <submittedName>
        <fullName evidence="2">3790cf69-b5aa-4511-acc9-9bbec230b262</fullName>
    </submittedName>
</protein>
<organism evidence="2 3">
    <name type="scientific">Sclerotinia trifoliorum</name>
    <dbReference type="NCBI Taxonomy" id="28548"/>
    <lineage>
        <taxon>Eukaryota</taxon>
        <taxon>Fungi</taxon>
        <taxon>Dikarya</taxon>
        <taxon>Ascomycota</taxon>
        <taxon>Pezizomycotina</taxon>
        <taxon>Leotiomycetes</taxon>
        <taxon>Helotiales</taxon>
        <taxon>Sclerotiniaceae</taxon>
        <taxon>Sclerotinia</taxon>
    </lineage>
</organism>
<accession>A0A8H2VQN6</accession>
<feature type="region of interest" description="Disordered" evidence="1">
    <location>
        <begin position="1"/>
        <end position="28"/>
    </location>
</feature>
<evidence type="ECO:0000313" key="2">
    <source>
        <dbReference type="EMBL" id="CAD6442610.1"/>
    </source>
</evidence>